<dbReference type="RefSeq" id="WP_281448546.1">
    <property type="nucleotide sequence ID" value="NZ_JASBAO010000001.1"/>
</dbReference>
<accession>A0ABT6Q4N0</accession>
<evidence type="ECO:0000313" key="1">
    <source>
        <dbReference type="EMBL" id="MDI2091454.1"/>
    </source>
</evidence>
<keyword evidence="2" id="KW-1185">Reference proteome</keyword>
<gene>
    <name evidence="1" type="ORF">QJV27_08765</name>
</gene>
<evidence type="ECO:0000313" key="2">
    <source>
        <dbReference type="Proteomes" id="UP001431634"/>
    </source>
</evidence>
<name>A0ABT6Q4N0_9PROT</name>
<dbReference type="EMBL" id="JASBAO010000001">
    <property type="protein sequence ID" value="MDI2091454.1"/>
    <property type="molecule type" value="Genomic_DNA"/>
</dbReference>
<organism evidence="1 2">
    <name type="scientific">Commensalibacter oyaizuii</name>
    <dbReference type="NCBI Taxonomy" id="3043873"/>
    <lineage>
        <taxon>Bacteria</taxon>
        <taxon>Pseudomonadati</taxon>
        <taxon>Pseudomonadota</taxon>
        <taxon>Alphaproteobacteria</taxon>
        <taxon>Acetobacterales</taxon>
        <taxon>Acetobacteraceae</taxon>
    </lineage>
</organism>
<comment type="caution">
    <text evidence="1">The sequence shown here is derived from an EMBL/GenBank/DDBJ whole genome shotgun (WGS) entry which is preliminary data.</text>
</comment>
<proteinExistence type="predicted"/>
<reference evidence="1" key="1">
    <citation type="submission" date="2023-05" db="EMBL/GenBank/DDBJ databases">
        <title>Whole genome sequence of Commensalibacter sp.</title>
        <authorList>
            <person name="Charoenyingcharoen P."/>
            <person name="Yukphan P."/>
        </authorList>
    </citation>
    <scope>NUCLEOTIDE SEQUENCE</scope>
    <source>
        <strain evidence="1">TBRC 16381</strain>
    </source>
</reference>
<protein>
    <recommendedName>
        <fullName evidence="3">CHAD domain-containing protein</fullName>
    </recommendedName>
</protein>
<sequence length="292" mass="34692">MFNFSRSQTAKQIVDFDRFHFSERQCAQLYAMICVDDEINLDVNLPETIKINYTQAQLIESFLICRQLWLEGIIDRHFPKIVSHLYRTCEISLEDKVIYKMIRAKFKHLCYAYRAFDSRHQRPFLLGHTTGLLGVIQDGFKNNKNSVVKPNAFLLKLLWNEQGLSLLRQEVYRFYPCDLEGFIFSIRKRACFIRHQIETKATISAHDFHSLRKHMSMFAAVYGTFDVLYPSPYHHQVFQYLATINGLMGNFHDELIERKLNQTQNYFFDHFEIPKEILSRLTVFTDRFLTVF</sequence>
<evidence type="ECO:0008006" key="3">
    <source>
        <dbReference type="Google" id="ProtNLM"/>
    </source>
</evidence>
<dbReference type="Proteomes" id="UP001431634">
    <property type="component" value="Unassembled WGS sequence"/>
</dbReference>